<comment type="caution">
    <text evidence="2">The sequence shown here is derived from an EMBL/GenBank/DDBJ whole genome shotgun (WGS) entry which is preliminary data.</text>
</comment>
<feature type="region of interest" description="Disordered" evidence="1">
    <location>
        <begin position="33"/>
        <end position="71"/>
    </location>
</feature>
<evidence type="ECO:0000313" key="3">
    <source>
        <dbReference type="Proteomes" id="UP001358586"/>
    </source>
</evidence>
<gene>
    <name evidence="2" type="ORF">PVK06_040265</name>
</gene>
<protein>
    <submittedName>
        <fullName evidence="2">Uncharacterized protein</fullName>
    </submittedName>
</protein>
<dbReference type="EMBL" id="JARKNE010000011">
    <property type="protein sequence ID" value="KAK5785662.1"/>
    <property type="molecule type" value="Genomic_DNA"/>
</dbReference>
<keyword evidence="3" id="KW-1185">Reference proteome</keyword>
<evidence type="ECO:0000256" key="1">
    <source>
        <dbReference type="SAM" id="MobiDB-lite"/>
    </source>
</evidence>
<proteinExistence type="predicted"/>
<sequence length="71" mass="8281">MQEAKLIYKDYTQKSELRLPQFPTAKYELNVESKKIEVEEDPEEGLEDLEENPDLEGNPDEVDKESNLHSD</sequence>
<dbReference type="Proteomes" id="UP001358586">
    <property type="component" value="Chromosome 11"/>
</dbReference>
<accession>A0ABR0N508</accession>
<organism evidence="2 3">
    <name type="scientific">Gossypium arboreum</name>
    <name type="common">Tree cotton</name>
    <name type="synonym">Gossypium nanking</name>
    <dbReference type="NCBI Taxonomy" id="29729"/>
    <lineage>
        <taxon>Eukaryota</taxon>
        <taxon>Viridiplantae</taxon>
        <taxon>Streptophyta</taxon>
        <taxon>Embryophyta</taxon>
        <taxon>Tracheophyta</taxon>
        <taxon>Spermatophyta</taxon>
        <taxon>Magnoliopsida</taxon>
        <taxon>eudicotyledons</taxon>
        <taxon>Gunneridae</taxon>
        <taxon>Pentapetalae</taxon>
        <taxon>rosids</taxon>
        <taxon>malvids</taxon>
        <taxon>Malvales</taxon>
        <taxon>Malvaceae</taxon>
        <taxon>Malvoideae</taxon>
        <taxon>Gossypium</taxon>
    </lineage>
</organism>
<evidence type="ECO:0000313" key="2">
    <source>
        <dbReference type="EMBL" id="KAK5785662.1"/>
    </source>
</evidence>
<feature type="compositionally biased region" description="Acidic residues" evidence="1">
    <location>
        <begin position="38"/>
        <end position="63"/>
    </location>
</feature>
<name>A0ABR0N508_GOSAR</name>
<reference evidence="2 3" key="1">
    <citation type="submission" date="2023-03" db="EMBL/GenBank/DDBJ databases">
        <title>WGS of Gossypium arboreum.</title>
        <authorList>
            <person name="Yu D."/>
        </authorList>
    </citation>
    <scope>NUCLEOTIDE SEQUENCE [LARGE SCALE GENOMIC DNA]</scope>
    <source>
        <tissue evidence="2">Leaf</tissue>
    </source>
</reference>